<feature type="domain" description="Cupin type-2" evidence="1">
    <location>
        <begin position="164"/>
        <end position="227"/>
    </location>
</feature>
<dbReference type="Proteomes" id="UP000782312">
    <property type="component" value="Unassembled WGS sequence"/>
</dbReference>
<dbReference type="InterPro" id="IPR013096">
    <property type="entry name" value="Cupin_2"/>
</dbReference>
<evidence type="ECO:0000313" key="2">
    <source>
        <dbReference type="EMBL" id="MBI3129180.1"/>
    </source>
</evidence>
<protein>
    <submittedName>
        <fullName evidence="2">Cupin domain-containing protein</fullName>
    </submittedName>
</protein>
<proteinExistence type="predicted"/>
<dbReference type="EMBL" id="JACPUR010000038">
    <property type="protein sequence ID" value="MBI3129180.1"/>
    <property type="molecule type" value="Genomic_DNA"/>
</dbReference>
<dbReference type="AlphaFoldDB" id="A0A932I0L4"/>
<feature type="domain" description="Cupin type-2" evidence="1">
    <location>
        <begin position="38"/>
        <end position="90"/>
    </location>
</feature>
<dbReference type="Gene3D" id="2.60.120.10">
    <property type="entry name" value="Jelly Rolls"/>
    <property type="match status" value="2"/>
</dbReference>
<sequence length="242" mass="26444">MVQHYFSPKEMEKNLAGRGYSSAEGAWVTGQKIIFGEIHMPAGTHADAHSHPNEQFGYCVRGSSRMNIEGEEWVVSPGDIAYRPPNAVHSSTIGPEEYVFIVAKDTSHGIQGKKVSEAPPAGRAKKAKYFYRTAEMREGMAGESYSSARGAWVTGERIIFGKIMMPKGTGAEPHTHPNEQFVYVMQGRCRMDVEGDARECGPGDIIHIPADAVHSAKILGGEDYVFITAKDTAWGIEGKRVG</sequence>
<organism evidence="2 3">
    <name type="scientific">Tectimicrobiota bacterium</name>
    <dbReference type="NCBI Taxonomy" id="2528274"/>
    <lineage>
        <taxon>Bacteria</taxon>
        <taxon>Pseudomonadati</taxon>
        <taxon>Nitrospinota/Tectimicrobiota group</taxon>
        <taxon>Candidatus Tectimicrobiota</taxon>
    </lineage>
</organism>
<dbReference type="Pfam" id="PF07883">
    <property type="entry name" value="Cupin_2"/>
    <property type="match status" value="2"/>
</dbReference>
<dbReference type="PANTHER" id="PTHR40112">
    <property type="entry name" value="H2HPP ISOMERASE"/>
    <property type="match status" value="1"/>
</dbReference>
<dbReference type="InterPro" id="IPR011051">
    <property type="entry name" value="RmlC_Cupin_sf"/>
</dbReference>
<accession>A0A932I0L4</accession>
<dbReference type="SUPFAM" id="SSF51182">
    <property type="entry name" value="RmlC-like cupins"/>
    <property type="match status" value="1"/>
</dbReference>
<evidence type="ECO:0000259" key="1">
    <source>
        <dbReference type="Pfam" id="PF07883"/>
    </source>
</evidence>
<dbReference type="PANTHER" id="PTHR40112:SF1">
    <property type="entry name" value="H2HPP ISOMERASE"/>
    <property type="match status" value="1"/>
</dbReference>
<evidence type="ECO:0000313" key="3">
    <source>
        <dbReference type="Proteomes" id="UP000782312"/>
    </source>
</evidence>
<gene>
    <name evidence="2" type="ORF">HYZ11_16355</name>
</gene>
<dbReference type="InterPro" id="IPR052535">
    <property type="entry name" value="Bacilysin_H2HPP_isomerase"/>
</dbReference>
<name>A0A932I0L4_UNCTE</name>
<comment type="caution">
    <text evidence="2">The sequence shown here is derived from an EMBL/GenBank/DDBJ whole genome shotgun (WGS) entry which is preliminary data.</text>
</comment>
<dbReference type="InterPro" id="IPR014710">
    <property type="entry name" value="RmlC-like_jellyroll"/>
</dbReference>
<reference evidence="2" key="1">
    <citation type="submission" date="2020-07" db="EMBL/GenBank/DDBJ databases">
        <title>Huge and variable diversity of episymbiotic CPR bacteria and DPANN archaea in groundwater ecosystems.</title>
        <authorList>
            <person name="He C.Y."/>
            <person name="Keren R."/>
            <person name="Whittaker M."/>
            <person name="Farag I.F."/>
            <person name="Doudna J."/>
            <person name="Cate J.H.D."/>
            <person name="Banfield J.F."/>
        </authorList>
    </citation>
    <scope>NUCLEOTIDE SEQUENCE</scope>
    <source>
        <strain evidence="2">NC_groundwater_763_Ag_S-0.2um_68_21</strain>
    </source>
</reference>